<dbReference type="InterPro" id="IPR036390">
    <property type="entry name" value="WH_DNA-bd_sf"/>
</dbReference>
<dbReference type="HAMAP" id="MF_03012">
    <property type="entry name" value="eIF3m"/>
    <property type="match status" value="1"/>
</dbReference>
<evidence type="ECO:0000259" key="6">
    <source>
        <dbReference type="PROSITE" id="PS50250"/>
    </source>
</evidence>
<comment type="similarity">
    <text evidence="1">Belongs to the CSN7/EIF3M family. CSN7 subfamily.</text>
</comment>
<comment type="similarity">
    <text evidence="5">Belongs to the eIF-3 subunit M family.</text>
</comment>
<evidence type="ECO:0000313" key="7">
    <source>
        <dbReference type="EMBL" id="KAJ4800776.1"/>
    </source>
</evidence>
<dbReference type="GO" id="GO:0003743">
    <property type="term" value="F:translation initiation factor activity"/>
    <property type="evidence" value="ECO:0007669"/>
    <property type="project" value="UniProtKB-UniRule"/>
</dbReference>
<evidence type="ECO:0000256" key="2">
    <source>
        <dbReference type="ARBA" id="ARBA00022490"/>
    </source>
</evidence>
<comment type="function">
    <text evidence="5">Component of the eukaryotic translation initiation factor 3 (eIF-3) complex, which is involved in protein synthesis of a specialized repertoire of mRNAs and, together with other initiation factors, stimulates binding of mRNA and methionyl-tRNAi to the 40S ribosome. The eIF-3 complex specifically targets and initiates translation of a subset of mRNAs involved in cell proliferation.</text>
</comment>
<reference evidence="7" key="1">
    <citation type="submission" date="2022-08" db="EMBL/GenBank/DDBJ databases">
        <authorList>
            <person name="Marques A."/>
        </authorList>
    </citation>
    <scope>NUCLEOTIDE SEQUENCE</scope>
    <source>
        <strain evidence="7">RhyPub2mFocal</strain>
        <tissue evidence="7">Leaves</tissue>
    </source>
</reference>
<accession>A0AAV8GBL3</accession>
<dbReference type="GO" id="GO:0001732">
    <property type="term" value="P:formation of cytoplasmic translation initiation complex"/>
    <property type="evidence" value="ECO:0007669"/>
    <property type="project" value="UniProtKB-UniRule"/>
</dbReference>
<dbReference type="PANTHER" id="PTHR15350">
    <property type="entry name" value="COP9 SIGNALOSOME COMPLEX SUBUNIT 7/DENDRITIC CELL PROTEIN GA17"/>
    <property type="match status" value="1"/>
</dbReference>
<dbReference type="SUPFAM" id="SSF46785">
    <property type="entry name" value="Winged helix' DNA-binding domain"/>
    <property type="match status" value="1"/>
</dbReference>
<gene>
    <name evidence="7" type="ORF">LUZ62_052022</name>
</gene>
<evidence type="ECO:0000256" key="3">
    <source>
        <dbReference type="ARBA" id="ARBA00022540"/>
    </source>
</evidence>
<dbReference type="Pfam" id="PF18005">
    <property type="entry name" value="eIF3m_C_helix"/>
    <property type="match status" value="1"/>
</dbReference>
<name>A0AAV8GBL3_9POAL</name>
<dbReference type="AlphaFoldDB" id="A0AAV8GBL3"/>
<dbReference type="GO" id="GO:0016282">
    <property type="term" value="C:eukaryotic 43S preinitiation complex"/>
    <property type="evidence" value="ECO:0007669"/>
    <property type="project" value="UniProtKB-UniRule"/>
</dbReference>
<proteinExistence type="inferred from homology"/>
<dbReference type="InterPro" id="IPR040750">
    <property type="entry name" value="eIF3m_C_helix"/>
</dbReference>
<evidence type="ECO:0000256" key="4">
    <source>
        <dbReference type="ARBA" id="ARBA00022917"/>
    </source>
</evidence>
<keyword evidence="4 5" id="KW-0648">Protein biosynthesis</keyword>
<dbReference type="PANTHER" id="PTHR15350:SF2">
    <property type="entry name" value="EUKARYOTIC TRANSLATION INITIATION FACTOR 3 SUBUNIT M"/>
    <property type="match status" value="1"/>
</dbReference>
<comment type="subcellular location">
    <subcellularLocation>
        <location evidence="5">Cytoplasm</location>
    </subcellularLocation>
</comment>
<evidence type="ECO:0000256" key="1">
    <source>
        <dbReference type="ARBA" id="ARBA00008482"/>
    </source>
</evidence>
<dbReference type="Pfam" id="PF01399">
    <property type="entry name" value="PCI"/>
    <property type="match status" value="1"/>
</dbReference>
<dbReference type="InterPro" id="IPR000717">
    <property type="entry name" value="PCI_dom"/>
</dbReference>
<dbReference type="GO" id="GO:0071541">
    <property type="term" value="C:eukaryotic translation initiation factor 3 complex, eIF3m"/>
    <property type="evidence" value="ECO:0007669"/>
    <property type="project" value="UniProtKB-UniRule"/>
</dbReference>
<dbReference type="EMBL" id="JAMFTS010000002">
    <property type="protein sequence ID" value="KAJ4800776.1"/>
    <property type="molecule type" value="Genomic_DNA"/>
</dbReference>
<dbReference type="InterPro" id="IPR027528">
    <property type="entry name" value="eIF3m"/>
</dbReference>
<comment type="subunit">
    <text evidence="5">Component of the eukaryotic translation initiation factor 3 (eIF-3) complex.</text>
</comment>
<keyword evidence="8" id="KW-1185">Reference proteome</keyword>
<dbReference type="SMART" id="SM00088">
    <property type="entry name" value="PINT"/>
    <property type="match status" value="1"/>
</dbReference>
<sequence>MYSKALDLSISPSQSLNGKPRPIDKVCALDAPLLSNDLTRVVGDRPEQCHLRFGTNLRCRSFRRRERERGFTDLDSEVMFLSLHRDVEESKKIALISFLVLRSYSQRVLAQLVLSSLLSLFSASKQRRRQRCQEKMATVVATSEEDPVLAVVRFSSELAWADAGPEVAEPQVSRLCLEAQDCLVMERYLDLVSLMLTSADLILPKVSDKDFECIVTVICNLVTKAGTPDEALEMAKLISSKLAQHSDDKPQLRLKMLFSLYNMLENPYSRFVVYMKALEVAVAGKLTDSVVPSFKKIDAFLSEWNIGKVDQRALFHVISNILKDSKSMGKESFTFLSKYLATFSGTGEDAVAMNEVKEDAVRAIVEFIRSQDQFRCDLLEMPAVTQLEKDEKHASIYELLKIFLTKRLDAYLEFHSANSAVLQTYGLVHDECISKMRLITLLDLAFHSPSAQISYSDIRDSLQINDEDVEYWIVKAITLKLLDCKMDQMSQTVIVSRHTDRIFGLPQWNSLRSKLSVWRGNIASAISTIQANKISEEQPSAAQGLVRS</sequence>
<comment type="caution">
    <text evidence="7">The sequence shown here is derived from an EMBL/GenBank/DDBJ whole genome shotgun (WGS) entry which is preliminary data.</text>
</comment>
<evidence type="ECO:0000256" key="5">
    <source>
        <dbReference type="HAMAP-Rule" id="MF_03012"/>
    </source>
</evidence>
<dbReference type="InterPro" id="IPR045237">
    <property type="entry name" value="COPS7/eIF3m"/>
</dbReference>
<keyword evidence="2 5" id="KW-0963">Cytoplasm</keyword>
<keyword evidence="3 5" id="KW-0396">Initiation factor</keyword>
<evidence type="ECO:0000313" key="8">
    <source>
        <dbReference type="Proteomes" id="UP001140206"/>
    </source>
</evidence>
<dbReference type="GO" id="GO:0033290">
    <property type="term" value="C:eukaryotic 48S preinitiation complex"/>
    <property type="evidence" value="ECO:0007669"/>
    <property type="project" value="UniProtKB-UniRule"/>
</dbReference>
<feature type="domain" description="PCI" evidence="6">
    <location>
        <begin position="331"/>
        <end position="500"/>
    </location>
</feature>
<dbReference type="PROSITE" id="PS50250">
    <property type="entry name" value="PCI"/>
    <property type="match status" value="1"/>
</dbReference>
<organism evidence="7 8">
    <name type="scientific">Rhynchospora pubera</name>
    <dbReference type="NCBI Taxonomy" id="906938"/>
    <lineage>
        <taxon>Eukaryota</taxon>
        <taxon>Viridiplantae</taxon>
        <taxon>Streptophyta</taxon>
        <taxon>Embryophyta</taxon>
        <taxon>Tracheophyta</taxon>
        <taxon>Spermatophyta</taxon>
        <taxon>Magnoliopsida</taxon>
        <taxon>Liliopsida</taxon>
        <taxon>Poales</taxon>
        <taxon>Cyperaceae</taxon>
        <taxon>Cyperoideae</taxon>
        <taxon>Rhynchosporeae</taxon>
        <taxon>Rhynchospora</taxon>
    </lineage>
</organism>
<dbReference type="Proteomes" id="UP001140206">
    <property type="component" value="Chromosome 2"/>
</dbReference>
<protein>
    <recommendedName>
        <fullName evidence="5">Eukaryotic translation initiation factor 3 subunit M</fullName>
        <shortName evidence="5">eIF3m</shortName>
    </recommendedName>
</protein>